<dbReference type="EMBL" id="LUUK01000044">
    <property type="protein sequence ID" value="OAI24719.1"/>
    <property type="molecule type" value="Genomic_DNA"/>
</dbReference>
<keyword evidence="1" id="KW-0812">Transmembrane</keyword>
<keyword evidence="1" id="KW-1133">Transmembrane helix</keyword>
<accession>A0A177P5M1</accession>
<keyword evidence="1" id="KW-0472">Membrane</keyword>
<dbReference type="InterPro" id="IPR018247">
    <property type="entry name" value="EF_Hand_1_Ca_BS"/>
</dbReference>
<dbReference type="PROSITE" id="PS00018">
    <property type="entry name" value="EF_HAND_1"/>
    <property type="match status" value="1"/>
</dbReference>
<dbReference type="SUPFAM" id="SSF47473">
    <property type="entry name" value="EF-hand"/>
    <property type="match status" value="1"/>
</dbReference>
<dbReference type="Gene3D" id="1.10.238.10">
    <property type="entry name" value="EF-hand"/>
    <property type="match status" value="1"/>
</dbReference>
<evidence type="ECO:0008006" key="4">
    <source>
        <dbReference type="Google" id="ProtNLM"/>
    </source>
</evidence>
<evidence type="ECO:0000256" key="1">
    <source>
        <dbReference type="SAM" id="Phobius"/>
    </source>
</evidence>
<protein>
    <recommendedName>
        <fullName evidence="4">EF-hand domain-containing protein</fullName>
    </recommendedName>
</protein>
<reference evidence="3" key="1">
    <citation type="submission" date="2016-03" db="EMBL/GenBank/DDBJ databases">
        <authorList>
            <person name="Heylen K."/>
            <person name="De Vos P."/>
            <person name="Vekeman B."/>
        </authorList>
    </citation>
    <scope>NUCLEOTIDE SEQUENCE [LARGE SCALE GENOMIC DNA]</scope>
    <source>
        <strain evidence="3">R-45383</strain>
    </source>
</reference>
<organism evidence="2 3">
    <name type="scientific">Methylomonas koyamae</name>
    <dbReference type="NCBI Taxonomy" id="702114"/>
    <lineage>
        <taxon>Bacteria</taxon>
        <taxon>Pseudomonadati</taxon>
        <taxon>Pseudomonadota</taxon>
        <taxon>Gammaproteobacteria</taxon>
        <taxon>Methylococcales</taxon>
        <taxon>Methylococcaceae</taxon>
        <taxon>Methylomonas</taxon>
    </lineage>
</organism>
<sequence length="225" mass="24030">MRTKFWVRACRDFGVGTAVNKVLPAFTFSVAPLKAMSSSISLAGQVATSLYSIWPATGDGVAVATFQRKPGVLIMTRAWLISSLLIALVGSAPAYAKSSQTALRTAEFEAANTDTADDLTLAEYQTYIAGLTDTRFDELDADDSADISLSEFVVGKTGKALTLETEVFNLADADASGALSSEEFAVTALGNSDGEVLRRFADMDRDSSLTVSLSEYLVGCRKQRH</sequence>
<gene>
    <name evidence="2" type="ORF">A1355_20450</name>
</gene>
<name>A0A177P5M1_9GAMM</name>
<feature type="transmembrane region" description="Helical" evidence="1">
    <location>
        <begin position="78"/>
        <end position="96"/>
    </location>
</feature>
<keyword evidence="3" id="KW-1185">Reference proteome</keyword>
<comment type="caution">
    <text evidence="2">The sequence shown here is derived from an EMBL/GenBank/DDBJ whole genome shotgun (WGS) entry which is preliminary data.</text>
</comment>
<dbReference type="InterPro" id="IPR011992">
    <property type="entry name" value="EF-hand-dom_pair"/>
</dbReference>
<dbReference type="AlphaFoldDB" id="A0A177P5M1"/>
<dbReference type="Proteomes" id="UP000077628">
    <property type="component" value="Unassembled WGS sequence"/>
</dbReference>
<evidence type="ECO:0000313" key="2">
    <source>
        <dbReference type="EMBL" id="OAI24719.1"/>
    </source>
</evidence>
<evidence type="ECO:0000313" key="3">
    <source>
        <dbReference type="Proteomes" id="UP000077628"/>
    </source>
</evidence>
<proteinExistence type="predicted"/>